<gene>
    <name evidence="1" type="ORF">JETT_2666</name>
</gene>
<comment type="caution">
    <text evidence="1">The sequence shown here is derived from an EMBL/GenBank/DDBJ whole genome shotgun (WGS) entry which is preliminary data.</text>
</comment>
<dbReference type="AlphaFoldDB" id="A0A533Q8P6"/>
<protein>
    <submittedName>
        <fullName evidence="1">Uncharacterized protein</fullName>
    </submittedName>
</protein>
<dbReference type="EMBL" id="SULG01000064">
    <property type="protein sequence ID" value="TLD41057.1"/>
    <property type="molecule type" value="Genomic_DNA"/>
</dbReference>
<name>A0A533Q8P6_9BACT</name>
<reference evidence="1 2" key="1">
    <citation type="submission" date="2019-04" db="EMBL/GenBank/DDBJ databases">
        <title>Genome of a novel bacterium Candidatus Jettenia ecosi reconstructed from metagenome of an anammox bioreactor.</title>
        <authorList>
            <person name="Mardanov A.V."/>
            <person name="Beletsky A.V."/>
            <person name="Ravin N.V."/>
            <person name="Botchkova E.A."/>
            <person name="Litti Y.V."/>
            <person name="Nozhevnikova A.N."/>
        </authorList>
    </citation>
    <scope>NUCLEOTIDE SEQUENCE [LARGE SCALE GENOMIC DNA]</scope>
    <source>
        <strain evidence="1">J2</strain>
    </source>
</reference>
<sequence>MTKRKTGEWEKIRKDSRKVPGDDILYNKQSLFKTYRDMNTIQTKTDCPIIDFLRIFIS</sequence>
<accession>A0A533Q8P6</accession>
<evidence type="ECO:0000313" key="2">
    <source>
        <dbReference type="Proteomes" id="UP000319783"/>
    </source>
</evidence>
<organism evidence="1 2">
    <name type="scientific">Candidatus Jettenia ecosi</name>
    <dbReference type="NCBI Taxonomy" id="2494326"/>
    <lineage>
        <taxon>Bacteria</taxon>
        <taxon>Pseudomonadati</taxon>
        <taxon>Planctomycetota</taxon>
        <taxon>Candidatus Brocadiia</taxon>
        <taxon>Candidatus Brocadiales</taxon>
        <taxon>Candidatus Brocadiaceae</taxon>
        <taxon>Candidatus Jettenia</taxon>
    </lineage>
</organism>
<evidence type="ECO:0000313" key="1">
    <source>
        <dbReference type="EMBL" id="TLD41057.1"/>
    </source>
</evidence>
<dbReference type="Proteomes" id="UP000319783">
    <property type="component" value="Unassembled WGS sequence"/>
</dbReference>
<proteinExistence type="predicted"/>